<evidence type="ECO:0000313" key="2">
    <source>
        <dbReference type="EMBL" id="KAE9266455.1"/>
    </source>
</evidence>
<dbReference type="EMBL" id="QXFT01007380">
    <property type="protein sequence ID" value="KAE9266455.1"/>
    <property type="molecule type" value="Genomic_DNA"/>
</dbReference>
<dbReference type="Proteomes" id="UP000434957">
    <property type="component" value="Unassembled WGS sequence"/>
</dbReference>
<dbReference type="AlphaFoldDB" id="A0A6A4B4P6"/>
<keyword evidence="3" id="KW-1185">Reference proteome</keyword>
<gene>
    <name evidence="2" type="ORF">PR003_g32118</name>
</gene>
<feature type="region of interest" description="Disordered" evidence="1">
    <location>
        <begin position="108"/>
        <end position="127"/>
    </location>
</feature>
<sequence>MQRGGSHMEEGMSSRVAAVVKAEWSRHGRKKADCSGLCEPHGPPHPRGGRCSFNSSSYSSGFADTDSLCGFNSSQLFDDSDGRNVNVDDVVNSSHGDYALLSMPRVGQTGGAHHRRRHASESQTHPLTTDDLIKEVKLAFEETTAGTLNKTFPSPQAMMEQITRFGGSNNYMYKLGYMHKDKLLRAASHCIHFRHSRVWPQLYSW</sequence>
<reference evidence="2 3" key="1">
    <citation type="submission" date="2018-08" db="EMBL/GenBank/DDBJ databases">
        <title>Genomic investigation of the strawberry pathogen Phytophthora fragariae indicates pathogenicity is determined by transcriptional variation in three key races.</title>
        <authorList>
            <person name="Adams T.M."/>
            <person name="Armitage A.D."/>
            <person name="Sobczyk M.K."/>
            <person name="Bates H.J."/>
            <person name="Dunwell J.M."/>
            <person name="Nellist C.F."/>
            <person name="Harrison R.J."/>
        </authorList>
    </citation>
    <scope>NUCLEOTIDE SEQUENCE [LARGE SCALE GENOMIC DNA]</scope>
    <source>
        <strain evidence="2 3">SCRP333</strain>
    </source>
</reference>
<evidence type="ECO:0000313" key="3">
    <source>
        <dbReference type="Proteomes" id="UP000434957"/>
    </source>
</evidence>
<organism evidence="2 3">
    <name type="scientific">Phytophthora rubi</name>
    <dbReference type="NCBI Taxonomy" id="129364"/>
    <lineage>
        <taxon>Eukaryota</taxon>
        <taxon>Sar</taxon>
        <taxon>Stramenopiles</taxon>
        <taxon>Oomycota</taxon>
        <taxon>Peronosporomycetes</taxon>
        <taxon>Peronosporales</taxon>
        <taxon>Peronosporaceae</taxon>
        <taxon>Phytophthora</taxon>
    </lineage>
</organism>
<protein>
    <submittedName>
        <fullName evidence="2">Uncharacterized protein</fullName>
    </submittedName>
</protein>
<name>A0A6A4B4P6_9STRA</name>
<accession>A0A6A4B4P6</accession>
<proteinExistence type="predicted"/>
<evidence type="ECO:0000256" key="1">
    <source>
        <dbReference type="SAM" id="MobiDB-lite"/>
    </source>
</evidence>
<comment type="caution">
    <text evidence="2">The sequence shown here is derived from an EMBL/GenBank/DDBJ whole genome shotgun (WGS) entry which is preliminary data.</text>
</comment>